<feature type="region of interest" description="Disordered" evidence="1">
    <location>
        <begin position="1"/>
        <end position="20"/>
    </location>
</feature>
<gene>
    <name evidence="2" type="ORF">BJ085DRAFT_35476</name>
</gene>
<dbReference type="Proteomes" id="UP000268162">
    <property type="component" value="Unassembled WGS sequence"/>
</dbReference>
<accession>A0A4P9ZTC8</accession>
<proteinExistence type="predicted"/>
<dbReference type="AlphaFoldDB" id="A0A4P9ZTC8"/>
<feature type="region of interest" description="Disordered" evidence="1">
    <location>
        <begin position="100"/>
        <end position="170"/>
    </location>
</feature>
<dbReference type="EMBL" id="ML002790">
    <property type="protein sequence ID" value="RKP35780.1"/>
    <property type="molecule type" value="Genomic_DNA"/>
</dbReference>
<protein>
    <submittedName>
        <fullName evidence="2">Uncharacterized protein</fullName>
    </submittedName>
</protein>
<sequence length="170" mass="18960">MAGQGHAELSDHPTSAQTLARRSLTSWPSDFKLGFRDAKFNYTQKFLNEDIGYDDRSRRQKALTYTDDRYNKLLLSGTTRNSGKSLNKLGSKTFSYLTKLAPAPKSTHPGNGQAEQLNKPKPNPVSVKISSNWQWDDNEPRKPTPNQPTSAPQPINQGRPLNTSGGNQQF</sequence>
<keyword evidence="3" id="KW-1185">Reference proteome</keyword>
<feature type="compositionally biased region" description="Polar residues" evidence="1">
    <location>
        <begin position="147"/>
        <end position="170"/>
    </location>
</feature>
<organism evidence="2 3">
    <name type="scientific">Dimargaris cristalligena</name>
    <dbReference type="NCBI Taxonomy" id="215637"/>
    <lineage>
        <taxon>Eukaryota</taxon>
        <taxon>Fungi</taxon>
        <taxon>Fungi incertae sedis</taxon>
        <taxon>Zoopagomycota</taxon>
        <taxon>Kickxellomycotina</taxon>
        <taxon>Dimargaritomycetes</taxon>
        <taxon>Dimargaritales</taxon>
        <taxon>Dimargaritaceae</taxon>
        <taxon>Dimargaris</taxon>
    </lineage>
</organism>
<evidence type="ECO:0000313" key="3">
    <source>
        <dbReference type="Proteomes" id="UP000268162"/>
    </source>
</evidence>
<evidence type="ECO:0000313" key="2">
    <source>
        <dbReference type="EMBL" id="RKP35780.1"/>
    </source>
</evidence>
<reference evidence="3" key="1">
    <citation type="journal article" date="2018" name="Nat. Microbiol.">
        <title>Leveraging single-cell genomics to expand the fungal tree of life.</title>
        <authorList>
            <person name="Ahrendt S.R."/>
            <person name="Quandt C.A."/>
            <person name="Ciobanu D."/>
            <person name="Clum A."/>
            <person name="Salamov A."/>
            <person name="Andreopoulos B."/>
            <person name="Cheng J.F."/>
            <person name="Woyke T."/>
            <person name="Pelin A."/>
            <person name="Henrissat B."/>
            <person name="Reynolds N.K."/>
            <person name="Benny G.L."/>
            <person name="Smith M.E."/>
            <person name="James T.Y."/>
            <person name="Grigoriev I.V."/>
        </authorList>
    </citation>
    <scope>NUCLEOTIDE SEQUENCE [LARGE SCALE GENOMIC DNA]</scope>
    <source>
        <strain evidence="3">RSA 468</strain>
    </source>
</reference>
<name>A0A4P9ZTC8_9FUNG</name>
<evidence type="ECO:0000256" key="1">
    <source>
        <dbReference type="SAM" id="MobiDB-lite"/>
    </source>
</evidence>